<evidence type="ECO:0000256" key="8">
    <source>
        <dbReference type="RuleBase" id="RU003823"/>
    </source>
</evidence>
<accession>A0A0H4TDW9</accession>
<dbReference type="FunFam" id="3.30.230.10:FF:000002">
    <property type="entry name" value="30S ribosomal protein S5"/>
    <property type="match status" value="1"/>
</dbReference>
<dbReference type="SUPFAM" id="SSF52080">
    <property type="entry name" value="Ribosomal proteins L15p and L18e"/>
    <property type="match status" value="1"/>
</dbReference>
<evidence type="ECO:0000256" key="1">
    <source>
        <dbReference type="ARBA" id="ARBA00008945"/>
    </source>
</evidence>
<dbReference type="GO" id="GO:0015935">
    <property type="term" value="C:small ribosomal subunit"/>
    <property type="evidence" value="ECO:0007669"/>
    <property type="project" value="InterPro"/>
</dbReference>
<dbReference type="PROSITE" id="PS50881">
    <property type="entry name" value="S5_DSRBD"/>
    <property type="match status" value="1"/>
</dbReference>
<dbReference type="Gene3D" id="3.30.230.10">
    <property type="match status" value="1"/>
</dbReference>
<dbReference type="InterPro" id="IPR014721">
    <property type="entry name" value="Ribsml_uS5_D2-typ_fold_subgr"/>
</dbReference>
<keyword evidence="4 7" id="KW-0689">Ribosomal protein</keyword>
<comment type="function">
    <text evidence="7">With S4 and S12 plays an important role in translational accuracy.</text>
</comment>
<gene>
    <name evidence="7 11" type="primary">rpsE</name>
</gene>
<sequence>MPQRIDPSSVNLTVEKAVFINRVAKVTKGAKRFKFSALVVVGDENGHVGVGLGKASEVPDAIRKGVEDAKKGLMAVRRAGTTIPHEIVGIFGAARVLLRPASEGTGVIAGGAVRAVLEAAGIKDILTKALGSTNAINVARATLTALDAPSCGRSPRGWRVCFAASAISWKCAPRARRSREKRMTAISNLRPPRGAHRRRRRIGRGLGSGRGVYAGKGRKGQKARAGPGPRPGFEGGQTPLVKRLPFRRGVRGAGSNMTGGKPRPAIQEVRLDDLNRFPAGTEVTPRPPGHRGCGRTR</sequence>
<protein>
    <recommendedName>
        <fullName evidence="6 7">Small ribosomal subunit protein uS5</fullName>
    </recommendedName>
</protein>
<evidence type="ECO:0000259" key="10">
    <source>
        <dbReference type="PROSITE" id="PS50881"/>
    </source>
</evidence>
<dbReference type="AlphaFoldDB" id="A0A0H4TDW9"/>
<dbReference type="InterPro" id="IPR020568">
    <property type="entry name" value="Ribosomal_Su5_D2-typ_SF"/>
</dbReference>
<feature type="compositionally biased region" description="Gly residues" evidence="9">
    <location>
        <begin position="204"/>
        <end position="214"/>
    </location>
</feature>
<evidence type="ECO:0000256" key="3">
    <source>
        <dbReference type="ARBA" id="ARBA00022884"/>
    </source>
</evidence>
<dbReference type="GO" id="GO:0003735">
    <property type="term" value="F:structural constituent of ribosome"/>
    <property type="evidence" value="ECO:0007669"/>
    <property type="project" value="UniProtKB-UniRule"/>
</dbReference>
<dbReference type="FunFam" id="3.30.160.20:FF:000001">
    <property type="entry name" value="30S ribosomal protein S5"/>
    <property type="match status" value="1"/>
</dbReference>
<dbReference type="GO" id="GO:0005737">
    <property type="term" value="C:cytoplasm"/>
    <property type="evidence" value="ECO:0007669"/>
    <property type="project" value="UniProtKB-ARBA"/>
</dbReference>
<evidence type="ECO:0000256" key="4">
    <source>
        <dbReference type="ARBA" id="ARBA00022980"/>
    </source>
</evidence>
<evidence type="ECO:0000256" key="7">
    <source>
        <dbReference type="HAMAP-Rule" id="MF_01307"/>
    </source>
</evidence>
<dbReference type="EMBL" id="KT007048">
    <property type="protein sequence ID" value="AKQ04762.1"/>
    <property type="molecule type" value="Genomic_DNA"/>
</dbReference>
<dbReference type="PANTHER" id="PTHR48277">
    <property type="entry name" value="MITOCHONDRIAL RIBOSOMAL PROTEIN S5"/>
    <property type="match status" value="1"/>
</dbReference>
<dbReference type="Pfam" id="PF03719">
    <property type="entry name" value="Ribosomal_S5_C"/>
    <property type="match status" value="1"/>
</dbReference>
<dbReference type="NCBIfam" id="TIGR01021">
    <property type="entry name" value="rpsE_bact"/>
    <property type="match status" value="1"/>
</dbReference>
<evidence type="ECO:0000256" key="5">
    <source>
        <dbReference type="ARBA" id="ARBA00023274"/>
    </source>
</evidence>
<dbReference type="InterPro" id="IPR000851">
    <property type="entry name" value="Ribosomal_uS5"/>
</dbReference>
<proteinExistence type="inferred from homology"/>
<dbReference type="InterPro" id="IPR005712">
    <property type="entry name" value="Ribosomal_uS5_bac-type"/>
</dbReference>
<dbReference type="InterPro" id="IPR005324">
    <property type="entry name" value="Ribosomal_uS5_C"/>
</dbReference>
<keyword evidence="2 7" id="KW-0699">rRNA-binding</keyword>
<dbReference type="GO" id="GO:0019843">
    <property type="term" value="F:rRNA binding"/>
    <property type="evidence" value="ECO:0007669"/>
    <property type="project" value="UniProtKB-UniRule"/>
</dbReference>
<keyword evidence="5 7" id="KW-0687">Ribonucleoprotein</keyword>
<evidence type="ECO:0000256" key="2">
    <source>
        <dbReference type="ARBA" id="ARBA00022730"/>
    </source>
</evidence>
<evidence type="ECO:0000256" key="6">
    <source>
        <dbReference type="ARBA" id="ARBA00035255"/>
    </source>
</evidence>
<feature type="compositionally biased region" description="Basic residues" evidence="9">
    <location>
        <begin position="288"/>
        <end position="297"/>
    </location>
</feature>
<dbReference type="PANTHER" id="PTHR48277:SF1">
    <property type="entry name" value="MITOCHONDRIAL RIBOSOMAL PROTEIN S5"/>
    <property type="match status" value="1"/>
</dbReference>
<organism evidence="11">
    <name type="scientific">uncultured bacterium Rifle_16ft_4_minimus_7469</name>
    <dbReference type="NCBI Taxonomy" id="1665162"/>
    <lineage>
        <taxon>Bacteria</taxon>
        <taxon>environmental samples</taxon>
    </lineage>
</organism>
<feature type="region of interest" description="Disordered" evidence="9">
    <location>
        <begin position="203"/>
        <end position="241"/>
    </location>
</feature>
<comment type="domain">
    <text evidence="7">The N-terminal domain interacts with the head of the 30S subunit; the C-terminal domain interacts with the body and contacts protein S4. The interaction surface between S4 and S5 is involved in control of translational fidelity.</text>
</comment>
<comment type="subunit">
    <text evidence="7">Part of the 30S ribosomal subunit. Contacts proteins S4 and S8.</text>
</comment>
<dbReference type="InterPro" id="IPR013810">
    <property type="entry name" value="Ribosomal_uS5_N"/>
</dbReference>
<comment type="function">
    <text evidence="7">Located at the back of the 30S subunit body where it stabilizes the conformation of the head with respect to the body.</text>
</comment>
<keyword evidence="3 7" id="KW-0694">RNA-binding</keyword>
<evidence type="ECO:0000313" key="11">
    <source>
        <dbReference type="EMBL" id="AKQ04762.1"/>
    </source>
</evidence>
<name>A0A0H4TDW9_9BACT</name>
<evidence type="ECO:0000256" key="9">
    <source>
        <dbReference type="SAM" id="MobiDB-lite"/>
    </source>
</evidence>
<dbReference type="SUPFAM" id="SSF54768">
    <property type="entry name" value="dsRNA-binding domain-like"/>
    <property type="match status" value="1"/>
</dbReference>
<feature type="domain" description="S5 DRBM" evidence="10">
    <location>
        <begin position="13"/>
        <end position="76"/>
    </location>
</feature>
<dbReference type="HAMAP" id="MF_01307_B">
    <property type="entry name" value="Ribosomal_uS5_B"/>
    <property type="match status" value="1"/>
</dbReference>
<dbReference type="Gene3D" id="3.30.160.20">
    <property type="match status" value="1"/>
</dbReference>
<dbReference type="SUPFAM" id="SSF54211">
    <property type="entry name" value="Ribosomal protein S5 domain 2-like"/>
    <property type="match status" value="1"/>
</dbReference>
<dbReference type="Pfam" id="PF00333">
    <property type="entry name" value="Ribosomal_S5"/>
    <property type="match status" value="1"/>
</dbReference>
<feature type="region of interest" description="Disordered" evidence="9">
    <location>
        <begin position="275"/>
        <end position="297"/>
    </location>
</feature>
<dbReference type="GO" id="GO:0006412">
    <property type="term" value="P:translation"/>
    <property type="evidence" value="ECO:0007669"/>
    <property type="project" value="UniProtKB-UniRule"/>
</dbReference>
<reference evidence="11" key="1">
    <citation type="journal article" date="2015" name="ISME J.">
        <title>Aquifer environment selects for microbial species cohorts in sediment and groundwater.</title>
        <authorList>
            <person name="Hug L.A."/>
            <person name="Thomas B.C."/>
            <person name="Brown C.T."/>
            <person name="Frischkorn K.R."/>
            <person name="Williams K.H."/>
            <person name="Tringe S.G."/>
            <person name="Banfield J.F."/>
        </authorList>
    </citation>
    <scope>NUCLEOTIDE SEQUENCE</scope>
</reference>
<dbReference type="GO" id="GO:0042254">
    <property type="term" value="P:ribosome biogenesis"/>
    <property type="evidence" value="ECO:0007669"/>
    <property type="project" value="UniProtKB-ARBA"/>
</dbReference>
<dbReference type="InterPro" id="IPR036227">
    <property type="entry name" value="Ribosomal_uL15/eL18_sf"/>
</dbReference>
<comment type="similarity">
    <text evidence="1 7 8">Belongs to the universal ribosomal protein uS5 family.</text>
</comment>